<keyword evidence="7" id="KW-1185">Reference proteome</keyword>
<dbReference type="RefSeq" id="WP_187560794.1">
    <property type="nucleotide sequence ID" value="NZ_JACGWS010000002.1"/>
</dbReference>
<name>A0ABR7Q5Y2_9FLAO</name>
<feature type="domain" description="PPIase FKBP-type" evidence="5">
    <location>
        <begin position="90"/>
        <end position="177"/>
    </location>
</feature>
<proteinExistence type="inferred from homology"/>
<dbReference type="PROSITE" id="PS51257">
    <property type="entry name" value="PROKAR_LIPOPROTEIN"/>
    <property type="match status" value="1"/>
</dbReference>
<dbReference type="EMBL" id="JACGWS010000002">
    <property type="protein sequence ID" value="MBC8753754.1"/>
    <property type="molecule type" value="Genomic_DNA"/>
</dbReference>
<comment type="similarity">
    <text evidence="4">Belongs to the FKBP-type PPIase family.</text>
</comment>
<gene>
    <name evidence="6" type="primary">gldI</name>
    <name evidence="6" type="ORF">H2O64_03675</name>
</gene>
<sequence length="187" mass="21100">MFKKVILIGIVFIAVVSCAQKEARKPVSIRSGTFLKESVKRNKALIAKEEAAIQKYMDLDTVNTYLASPNGFWYFYNEKTTLETYLPKKGDTLVYAFNASRIAGATIYSNEEIGIQEYVVDKQQTIPGLRYGLQLMKKGETVTFLFPSHIAYGYHGDNKKIGTNVPIQSTITLLNIKKDNKNLETEN</sequence>
<evidence type="ECO:0000313" key="7">
    <source>
        <dbReference type="Proteomes" id="UP000619238"/>
    </source>
</evidence>
<evidence type="ECO:0000313" key="6">
    <source>
        <dbReference type="EMBL" id="MBC8753754.1"/>
    </source>
</evidence>
<evidence type="ECO:0000256" key="3">
    <source>
        <dbReference type="PROSITE-ProRule" id="PRU00277"/>
    </source>
</evidence>
<keyword evidence="2 3" id="KW-0697">Rotamase</keyword>
<dbReference type="SUPFAM" id="SSF54534">
    <property type="entry name" value="FKBP-like"/>
    <property type="match status" value="1"/>
</dbReference>
<reference evidence="6 7" key="1">
    <citation type="submission" date="2020-07" db="EMBL/GenBank/DDBJ databases">
        <title>Description of Kordia aestuariivivens sp. nov., isolated from a tidal flat.</title>
        <authorList>
            <person name="Park S."/>
            <person name="Yoon J.-H."/>
        </authorList>
    </citation>
    <scope>NUCLEOTIDE SEQUENCE [LARGE SCALE GENOMIC DNA]</scope>
    <source>
        <strain evidence="6 7">YSTF-M3</strain>
    </source>
</reference>
<dbReference type="InterPro" id="IPR019869">
    <property type="entry name" value="Motility-assoc_PPIase_GldI"/>
</dbReference>
<comment type="caution">
    <text evidence="6">The sequence shown here is derived from an EMBL/GenBank/DDBJ whole genome shotgun (WGS) entry which is preliminary data.</text>
</comment>
<keyword evidence="3 4" id="KW-0413">Isomerase</keyword>
<dbReference type="NCBIfam" id="TIGR03516">
    <property type="entry name" value="ppisom_GldI"/>
    <property type="match status" value="1"/>
</dbReference>
<accession>A0ABR7Q5Y2</accession>
<evidence type="ECO:0000259" key="5">
    <source>
        <dbReference type="PROSITE" id="PS50059"/>
    </source>
</evidence>
<evidence type="ECO:0000256" key="1">
    <source>
        <dbReference type="ARBA" id="ARBA00000971"/>
    </source>
</evidence>
<evidence type="ECO:0000256" key="2">
    <source>
        <dbReference type="ARBA" id="ARBA00023110"/>
    </source>
</evidence>
<dbReference type="Pfam" id="PF00254">
    <property type="entry name" value="FKBP_C"/>
    <property type="match status" value="1"/>
</dbReference>
<dbReference type="PROSITE" id="PS50059">
    <property type="entry name" value="FKBP_PPIASE"/>
    <property type="match status" value="1"/>
</dbReference>
<dbReference type="Proteomes" id="UP000619238">
    <property type="component" value="Unassembled WGS sequence"/>
</dbReference>
<dbReference type="EC" id="5.2.1.8" evidence="4"/>
<dbReference type="InterPro" id="IPR001179">
    <property type="entry name" value="PPIase_FKBP_dom"/>
</dbReference>
<comment type="catalytic activity">
    <reaction evidence="1 3 4">
        <text>[protein]-peptidylproline (omega=180) = [protein]-peptidylproline (omega=0)</text>
        <dbReference type="Rhea" id="RHEA:16237"/>
        <dbReference type="Rhea" id="RHEA-COMP:10747"/>
        <dbReference type="Rhea" id="RHEA-COMP:10748"/>
        <dbReference type="ChEBI" id="CHEBI:83833"/>
        <dbReference type="ChEBI" id="CHEBI:83834"/>
        <dbReference type="EC" id="5.2.1.8"/>
    </reaction>
</comment>
<organism evidence="6 7">
    <name type="scientific">Kordia aestuariivivens</name>
    <dbReference type="NCBI Taxonomy" id="2759037"/>
    <lineage>
        <taxon>Bacteria</taxon>
        <taxon>Pseudomonadati</taxon>
        <taxon>Bacteroidota</taxon>
        <taxon>Flavobacteriia</taxon>
        <taxon>Flavobacteriales</taxon>
        <taxon>Flavobacteriaceae</taxon>
        <taxon>Kordia</taxon>
    </lineage>
</organism>
<dbReference type="Gene3D" id="3.10.50.40">
    <property type="match status" value="1"/>
</dbReference>
<evidence type="ECO:0000256" key="4">
    <source>
        <dbReference type="RuleBase" id="RU003915"/>
    </source>
</evidence>
<protein>
    <recommendedName>
        <fullName evidence="4">Peptidyl-prolyl cis-trans isomerase</fullName>
        <ecNumber evidence="4">5.2.1.8</ecNumber>
    </recommendedName>
</protein>
<dbReference type="InterPro" id="IPR046357">
    <property type="entry name" value="PPIase_dom_sf"/>
</dbReference>